<feature type="region of interest" description="Disordered" evidence="1">
    <location>
        <begin position="1"/>
        <end position="24"/>
    </location>
</feature>
<dbReference type="InterPro" id="IPR027921">
    <property type="entry name" value="NOPCHAP1"/>
</dbReference>
<organism evidence="2 3">
    <name type="scientific">Streblomastix strix</name>
    <dbReference type="NCBI Taxonomy" id="222440"/>
    <lineage>
        <taxon>Eukaryota</taxon>
        <taxon>Metamonada</taxon>
        <taxon>Preaxostyla</taxon>
        <taxon>Oxymonadida</taxon>
        <taxon>Streblomastigidae</taxon>
        <taxon>Streblomastix</taxon>
    </lineage>
</organism>
<evidence type="ECO:0000313" key="3">
    <source>
        <dbReference type="Proteomes" id="UP000324800"/>
    </source>
</evidence>
<dbReference type="GO" id="GO:0000492">
    <property type="term" value="P:box C/D snoRNP assembly"/>
    <property type="evidence" value="ECO:0007669"/>
    <property type="project" value="InterPro"/>
</dbReference>
<evidence type="ECO:0000256" key="1">
    <source>
        <dbReference type="SAM" id="MobiDB-lite"/>
    </source>
</evidence>
<reference evidence="2 3" key="1">
    <citation type="submission" date="2019-03" db="EMBL/GenBank/DDBJ databases">
        <title>Single cell metagenomics reveals metabolic interactions within the superorganism composed of flagellate Streblomastix strix and complex community of Bacteroidetes bacteria on its surface.</title>
        <authorList>
            <person name="Treitli S.C."/>
            <person name="Kolisko M."/>
            <person name="Husnik F."/>
            <person name="Keeling P."/>
            <person name="Hampl V."/>
        </authorList>
    </citation>
    <scope>NUCLEOTIDE SEQUENCE [LARGE SCALE GENOMIC DNA]</scope>
    <source>
        <strain evidence="2">ST1C</strain>
    </source>
</reference>
<dbReference type="PANTHER" id="PTHR38489">
    <property type="entry name" value="HISTONE CHAPERONE DOMAIN-CONTAINING PROTEIN"/>
    <property type="match status" value="1"/>
</dbReference>
<dbReference type="OrthoDB" id="1112980at2759"/>
<dbReference type="PANTHER" id="PTHR38489:SF1">
    <property type="entry name" value="HISTONE CHAPERONE DOMAIN-CONTAINING PROTEIN"/>
    <property type="match status" value="1"/>
</dbReference>
<proteinExistence type="predicted"/>
<comment type="caution">
    <text evidence="2">The sequence shown here is derived from an EMBL/GenBank/DDBJ whole genome shotgun (WGS) entry which is preliminary data.</text>
</comment>
<dbReference type="Pfam" id="PF15370">
    <property type="entry name" value="NOPCHAP1"/>
    <property type="match status" value="1"/>
</dbReference>
<protein>
    <submittedName>
        <fullName evidence="2">Uncharacterized protein</fullName>
    </submittedName>
</protein>
<dbReference type="AlphaFoldDB" id="A0A5J4W678"/>
<sequence>MIKEISDSDQTVENPARQFLPQIQSANNDLQEKIQSGATDARELDPENIDNSTEFYIEMDLGLGLLEAKNTEKPDEEYEQDIIIPGITNSKVMQKDLIQQIPPDNE</sequence>
<name>A0A5J4W678_9EUKA</name>
<dbReference type="Proteomes" id="UP000324800">
    <property type="component" value="Unassembled WGS sequence"/>
</dbReference>
<dbReference type="EMBL" id="SNRW01003241">
    <property type="protein sequence ID" value="KAA6390367.1"/>
    <property type="molecule type" value="Genomic_DNA"/>
</dbReference>
<accession>A0A5J4W678</accession>
<gene>
    <name evidence="2" type="ORF">EZS28_014103</name>
</gene>
<evidence type="ECO:0000313" key="2">
    <source>
        <dbReference type="EMBL" id="KAA6390367.1"/>
    </source>
</evidence>